<dbReference type="GO" id="GO:0005737">
    <property type="term" value="C:cytoplasm"/>
    <property type="evidence" value="ECO:0007669"/>
    <property type="project" value="TreeGrafter"/>
</dbReference>
<feature type="compositionally biased region" description="Polar residues" evidence="3">
    <location>
        <begin position="1725"/>
        <end position="1737"/>
    </location>
</feature>
<dbReference type="OrthoDB" id="194468at2759"/>
<evidence type="ECO:0000259" key="4">
    <source>
        <dbReference type="Pfam" id="PF13191"/>
    </source>
</evidence>
<dbReference type="Gene3D" id="3.30.70.1230">
    <property type="entry name" value="Nucleotide cyclase"/>
    <property type="match status" value="2"/>
</dbReference>
<feature type="compositionally biased region" description="Polar residues" evidence="3">
    <location>
        <begin position="104"/>
        <end position="115"/>
    </location>
</feature>
<name>A0A367JHN1_RHIAZ</name>
<keyword evidence="2" id="KW-0067">ATP-binding</keyword>
<protein>
    <recommendedName>
        <fullName evidence="4">Orc1-like AAA ATPase domain-containing protein</fullName>
    </recommendedName>
</protein>
<dbReference type="InterPro" id="IPR029787">
    <property type="entry name" value="Nucleotide_cyclase"/>
</dbReference>
<evidence type="ECO:0000313" key="5">
    <source>
        <dbReference type="EMBL" id="RCH89221.1"/>
    </source>
</evidence>
<dbReference type="Proteomes" id="UP000252139">
    <property type="component" value="Unassembled WGS sequence"/>
</dbReference>
<feature type="compositionally biased region" description="Basic residues" evidence="3">
    <location>
        <begin position="229"/>
        <end position="238"/>
    </location>
</feature>
<reference evidence="5 6" key="1">
    <citation type="journal article" date="2018" name="G3 (Bethesda)">
        <title>Phylogenetic and Phylogenomic Definition of Rhizopus Species.</title>
        <authorList>
            <person name="Gryganskyi A.P."/>
            <person name="Golan J."/>
            <person name="Dolatabadi S."/>
            <person name="Mondo S."/>
            <person name="Robb S."/>
            <person name="Idnurm A."/>
            <person name="Muszewska A."/>
            <person name="Steczkiewicz K."/>
            <person name="Masonjones S."/>
            <person name="Liao H.L."/>
            <person name="Gajdeczka M.T."/>
            <person name="Anike F."/>
            <person name="Vuek A."/>
            <person name="Anishchenko I.M."/>
            <person name="Voigt K."/>
            <person name="de Hoog G.S."/>
            <person name="Smith M.E."/>
            <person name="Heitman J."/>
            <person name="Vilgalys R."/>
            <person name="Stajich J.E."/>
        </authorList>
    </citation>
    <scope>NUCLEOTIDE SEQUENCE [LARGE SCALE GENOMIC DNA]</scope>
    <source>
        <strain evidence="5 6">CBS 357.93</strain>
    </source>
</reference>
<proteinExistence type="predicted"/>
<sequence>MFNIAPYISKYVRALHANDEGVKLPYSHTQFGVVLMVDIVGFSSLTTMAQEKGDSGAEAIAMEIGAYMGECIQVIEFYGGDVVKPYEKFLGDAVLVCFQNIQSPKKQTSDNSTSIPREDNEMTQRQKNVLIRKAVECGLQLLARLSHYRVYLTAEERSKHRAATSENNEGSTGPSLFDCMNPMEDRNSDEQSVSVSDTLITNPDITPSANESEPHYFMNDWLNILMPKKRQKQKKHNSDRRLSASTAEGSINQHNTKNSIDLELHMALSCGDVVNIVLGDTEAKEPYTSNYESPYTLNNRSISYAGEQPTEDEPIECCGRLEYAIGGEVVESLDEALSIAKAGEMCVTPAVYEIIQSQGLSLTFENRRQFYVISNIVDSASAPRNVTFTYAQPYKHASGPIHRKNNPTSNKTNLEYLNALPGIRMQGSKLNIEPLVPRVRNASYMNIPANRNAFYYKYLNQSALYRMRNSIDGNIPAQFRDATIMFISLGKADVTNKKGLEKTQEAVKIIIKALVTYEGMLQQFAIDDKGATALSVFGLPPLSHEREAVFAAKAALEIRESLLRCEYEDFAISLSTGTIFTAVLPRECPYRQDAGIAGDAIVIAVRMLKFLFSKQNVVCDQATKKQIGGLCEFEDLGENLVKGKTKPFQMYRIQEFTPPERDKRISLLSIEKPNGFIGYKSELAKSTAFIDSWYEAPDHHVLVISGPSGTGKSFLCNKLHKMMTTHGVLSCWSSSTEVEKGSKYYLLRNLIMALLDIIISDRIPQRSTLKYESNSSYSSSNNSFTSPMSSYRQVNSEGSTDSSPSRVSSSFIRSHGFFRRLNSRTSVPTSSCVSHPNYAESNNEIVELIRHCLEKCGEEGGYIPLFKAVLPGLNDIEENRYTRLLDGRARDILLTGVITRITHYVSKHIGLVFICDDVQWADTASLTILQNIHEHCQRVMLLMATRPLRDYNLTFLDVYKLVGSYEEIQLNGLSKDEIGEIILQSFDAGVSKISPIIVNVVQKRTGGNPLYVKNMAIILKDFNHVTVVQGELVPSGNSFDLEDLLGNFDYKRIIKMQFDRLDPSFQEFLTVASCLDQFFTVYEVGAVIKPTNFIFTNRNSEIIQQQITAFDVYHFLKEVDNGNAQENTTLSYMFTHITIPQSIYDMVSYETRISLHRSLAKYYESQLSHENYPEILPKITRHYLQTDAIGKQLYYLEGLAELNMQNYLLPEATNNLQKIVKILEENKLTEQFGDMHLSDVYRRLGICYTMRTKLPEGERFLHKALDILGEPWPSSQPQFFYKFWLNRFVQYCHRYFFFRHRSTLSQKERMRRLVEIMENLYNIYYYTGNGKGCMYACLVGLNACEDIGDSGPNYSLFLARNALLFWLSDRKQHSIFYISKALKLMNTAKLNTDTLSICAFLCFAAGKFSNARDLLYQVIEDARTLGIVTDCQTFYVSVGLIVTMRIFEGTFDKSSVDMAMLKQMADTVHANGDFEAEIWLSVYNVSNALVMDRMADCAPYVALLEAYTQNAASYNRIAIHGTLLCYYARNHVYDLAKRHVQKLINVLPSLTITSNIFPIFGLIFATMGLYSMMEDGQMDLVADGNIKNYEKFILGLSRLNRAFQLVKFWEFTQPCLYLARALPYIATRRIVEGYLVLRHGVFEMHFIHEIRFLKAYYWANLGKFAFTPEDRLEWTGRAIKDFNMLGVPVDIYCNPDPANLHYRGFPADLRYSNIASPEEKKDNSNRNSSIAQTSNSPKVHVQADLA</sequence>
<dbReference type="EMBL" id="PJQL01001327">
    <property type="protein sequence ID" value="RCH89221.1"/>
    <property type="molecule type" value="Genomic_DNA"/>
</dbReference>
<gene>
    <name evidence="5" type="ORF">CU097_007079</name>
</gene>
<dbReference type="SUPFAM" id="SSF52540">
    <property type="entry name" value="P-loop containing nucleoside triphosphate hydrolases"/>
    <property type="match status" value="1"/>
</dbReference>
<feature type="domain" description="Orc1-like AAA ATPase" evidence="4">
    <location>
        <begin position="698"/>
        <end position="935"/>
    </location>
</feature>
<dbReference type="Gene3D" id="1.25.40.10">
    <property type="entry name" value="Tetratricopeptide repeat domain"/>
    <property type="match status" value="1"/>
</dbReference>
<dbReference type="GO" id="GO:0004016">
    <property type="term" value="F:adenylate cyclase activity"/>
    <property type="evidence" value="ECO:0007669"/>
    <property type="project" value="TreeGrafter"/>
</dbReference>
<dbReference type="SUPFAM" id="SSF55073">
    <property type="entry name" value="Nucleotide cyclase"/>
    <property type="match status" value="2"/>
</dbReference>
<feature type="region of interest" description="Disordered" evidence="3">
    <location>
        <begin position="229"/>
        <end position="254"/>
    </location>
</feature>
<keyword evidence="1" id="KW-0547">Nucleotide-binding</keyword>
<feature type="region of interest" description="Disordered" evidence="3">
    <location>
        <begin position="104"/>
        <end position="124"/>
    </location>
</feature>
<feature type="region of interest" description="Disordered" evidence="3">
    <location>
        <begin position="771"/>
        <end position="808"/>
    </location>
</feature>
<feature type="compositionally biased region" description="Polar residues" evidence="3">
    <location>
        <begin position="243"/>
        <end position="254"/>
    </location>
</feature>
<evidence type="ECO:0000256" key="2">
    <source>
        <dbReference type="ARBA" id="ARBA00022840"/>
    </source>
</evidence>
<evidence type="ECO:0000256" key="1">
    <source>
        <dbReference type="ARBA" id="ARBA00022741"/>
    </source>
</evidence>
<evidence type="ECO:0000256" key="3">
    <source>
        <dbReference type="SAM" id="MobiDB-lite"/>
    </source>
</evidence>
<dbReference type="InterPro" id="IPR027417">
    <property type="entry name" value="P-loop_NTPase"/>
</dbReference>
<dbReference type="PANTHER" id="PTHR16305">
    <property type="entry name" value="TESTICULAR SOLUBLE ADENYLYL CYCLASE"/>
    <property type="match status" value="1"/>
</dbReference>
<dbReference type="Pfam" id="PF13191">
    <property type="entry name" value="AAA_16"/>
    <property type="match status" value="1"/>
</dbReference>
<feature type="region of interest" description="Disordered" evidence="3">
    <location>
        <begin position="1717"/>
        <end position="1746"/>
    </location>
</feature>
<organism evidence="5 6">
    <name type="scientific">Rhizopus azygosporus</name>
    <name type="common">Rhizopus microsporus var. azygosporus</name>
    <dbReference type="NCBI Taxonomy" id="86630"/>
    <lineage>
        <taxon>Eukaryota</taxon>
        <taxon>Fungi</taxon>
        <taxon>Fungi incertae sedis</taxon>
        <taxon>Mucoromycota</taxon>
        <taxon>Mucoromycotina</taxon>
        <taxon>Mucoromycetes</taxon>
        <taxon>Mucorales</taxon>
        <taxon>Mucorineae</taxon>
        <taxon>Rhizopodaceae</taxon>
        <taxon>Rhizopus</taxon>
    </lineage>
</organism>
<feature type="compositionally biased region" description="Low complexity" evidence="3">
    <location>
        <begin position="799"/>
        <end position="808"/>
    </location>
</feature>
<feature type="compositionally biased region" description="Low complexity" evidence="3">
    <location>
        <begin position="773"/>
        <end position="790"/>
    </location>
</feature>
<comment type="caution">
    <text evidence="5">The sequence shown here is derived from an EMBL/GenBank/DDBJ whole genome shotgun (WGS) entry which is preliminary data.</text>
</comment>
<keyword evidence="6" id="KW-1185">Reference proteome</keyword>
<dbReference type="GO" id="GO:0005524">
    <property type="term" value="F:ATP binding"/>
    <property type="evidence" value="ECO:0007669"/>
    <property type="project" value="UniProtKB-KW"/>
</dbReference>
<dbReference type="InterPro" id="IPR041664">
    <property type="entry name" value="AAA_16"/>
</dbReference>
<dbReference type="PANTHER" id="PTHR16305:SF28">
    <property type="entry name" value="GUANYLATE CYCLASE DOMAIN-CONTAINING PROTEIN"/>
    <property type="match status" value="1"/>
</dbReference>
<accession>A0A367JHN1</accession>
<evidence type="ECO:0000313" key="6">
    <source>
        <dbReference type="Proteomes" id="UP000252139"/>
    </source>
</evidence>
<dbReference type="InterPro" id="IPR011990">
    <property type="entry name" value="TPR-like_helical_dom_sf"/>
</dbReference>
<dbReference type="STRING" id="86630.A0A367JHN1"/>